<evidence type="ECO:0000313" key="1">
    <source>
        <dbReference type="EMBL" id="RVW32029.1"/>
    </source>
</evidence>
<reference evidence="1 2" key="1">
    <citation type="journal article" date="2018" name="PLoS Genet.">
        <title>Population sequencing reveals clonal diversity and ancestral inbreeding in the grapevine cultivar Chardonnay.</title>
        <authorList>
            <person name="Roach M.J."/>
            <person name="Johnson D.L."/>
            <person name="Bohlmann J."/>
            <person name="van Vuuren H.J."/>
            <person name="Jones S.J."/>
            <person name="Pretorius I.S."/>
            <person name="Schmidt S.A."/>
            <person name="Borneman A.R."/>
        </authorList>
    </citation>
    <scope>NUCLEOTIDE SEQUENCE [LARGE SCALE GENOMIC DNA]</scope>
    <source>
        <strain evidence="2">cv. Chardonnay</strain>
        <tissue evidence="1">Leaf</tissue>
    </source>
</reference>
<name>A0A438D9A7_VITVI</name>
<dbReference type="AlphaFoldDB" id="A0A438D9A7"/>
<evidence type="ECO:0000313" key="2">
    <source>
        <dbReference type="Proteomes" id="UP000288805"/>
    </source>
</evidence>
<gene>
    <name evidence="1" type="ORF">CK203_104413</name>
</gene>
<dbReference type="Proteomes" id="UP000288805">
    <property type="component" value="Unassembled WGS sequence"/>
</dbReference>
<organism evidence="1 2">
    <name type="scientific">Vitis vinifera</name>
    <name type="common">Grape</name>
    <dbReference type="NCBI Taxonomy" id="29760"/>
    <lineage>
        <taxon>Eukaryota</taxon>
        <taxon>Viridiplantae</taxon>
        <taxon>Streptophyta</taxon>
        <taxon>Embryophyta</taxon>
        <taxon>Tracheophyta</taxon>
        <taxon>Spermatophyta</taxon>
        <taxon>Magnoliopsida</taxon>
        <taxon>eudicotyledons</taxon>
        <taxon>Gunneridae</taxon>
        <taxon>Pentapetalae</taxon>
        <taxon>rosids</taxon>
        <taxon>Vitales</taxon>
        <taxon>Vitaceae</taxon>
        <taxon>Viteae</taxon>
        <taxon>Vitis</taxon>
    </lineage>
</organism>
<dbReference type="EMBL" id="QGNW01001731">
    <property type="protein sequence ID" value="RVW32029.1"/>
    <property type="molecule type" value="Genomic_DNA"/>
</dbReference>
<sequence>MAESKLDLPDDLISTKPSDQFWTATGNFRVLCNSGCFGAIWCFDGFDCYIRLLSGMVLEYEIVLASVRRDFILVVGF</sequence>
<proteinExistence type="predicted"/>
<accession>A0A438D9A7</accession>
<comment type="caution">
    <text evidence="1">The sequence shown here is derived from an EMBL/GenBank/DDBJ whole genome shotgun (WGS) entry which is preliminary data.</text>
</comment>
<protein>
    <submittedName>
        <fullName evidence="1">Uncharacterized protein</fullName>
    </submittedName>
</protein>